<dbReference type="KEGG" id="cbut:ATN24_01145"/>
<dbReference type="GO" id="GO:0016787">
    <property type="term" value="F:hydrolase activity"/>
    <property type="evidence" value="ECO:0007669"/>
    <property type="project" value="UniProtKB-KW"/>
</dbReference>
<dbReference type="EMBL" id="BKBC01000067">
    <property type="protein sequence ID" value="GEQ22928.1"/>
    <property type="molecule type" value="Genomic_DNA"/>
</dbReference>
<dbReference type="RefSeq" id="WP_002582863.1">
    <property type="nucleotide sequence ID" value="NZ_BKBB01000039.1"/>
</dbReference>
<evidence type="ECO:0000313" key="4">
    <source>
        <dbReference type="Proteomes" id="UP000321089"/>
    </source>
</evidence>
<evidence type="ECO:0000313" key="2">
    <source>
        <dbReference type="EMBL" id="GEQ22928.1"/>
    </source>
</evidence>
<feature type="domain" description="Metallo-beta-lactamase" evidence="1">
    <location>
        <begin position="11"/>
        <end position="191"/>
    </location>
</feature>
<dbReference type="InterPro" id="IPR001279">
    <property type="entry name" value="Metallo-B-lactamas"/>
</dbReference>
<dbReference type="OrthoDB" id="9781189at2"/>
<dbReference type="InterPro" id="IPR052533">
    <property type="entry name" value="WalJ/YycJ-like"/>
</dbReference>
<keyword evidence="2" id="KW-0378">Hydrolase</keyword>
<name>A0A3R9DT38_CLOBU</name>
<dbReference type="EMBL" id="WOFV02000060">
    <property type="protein sequence ID" value="NAS19188.1"/>
    <property type="molecule type" value="Genomic_DNA"/>
</dbReference>
<comment type="caution">
    <text evidence="2">The sequence shown here is derived from an EMBL/GenBank/DDBJ whole genome shotgun (WGS) entry which is preliminary data.</text>
</comment>
<evidence type="ECO:0000313" key="3">
    <source>
        <dbReference type="EMBL" id="NAS19188.1"/>
    </source>
</evidence>
<evidence type="ECO:0000259" key="1">
    <source>
        <dbReference type="SMART" id="SM00849"/>
    </source>
</evidence>
<dbReference type="Proteomes" id="UP000474042">
    <property type="component" value="Unassembled WGS sequence"/>
</dbReference>
<reference evidence="2 4" key="1">
    <citation type="submission" date="2019-07" db="EMBL/GenBank/DDBJ databases">
        <title>Whole genome shotgun sequence of Clostridium butyricum NBRC 3858.</title>
        <authorList>
            <person name="Hosoyama A."/>
            <person name="Uohara A."/>
            <person name="Ohji S."/>
            <person name="Ichikawa N."/>
        </authorList>
    </citation>
    <scope>NUCLEOTIDE SEQUENCE [LARGE SCALE GENOMIC DNA]</scope>
    <source>
        <strain evidence="2 4">NBRC 3858</strain>
    </source>
</reference>
<dbReference type="AlphaFoldDB" id="A0A3R9DT38"/>
<dbReference type="PANTHER" id="PTHR47619">
    <property type="entry name" value="METALLO-HYDROLASE YYCJ-RELATED"/>
    <property type="match status" value="1"/>
</dbReference>
<dbReference type="Gene3D" id="3.60.15.10">
    <property type="entry name" value="Ribonuclease Z/Hydroxyacylglutathione hydrolase-like"/>
    <property type="match status" value="1"/>
</dbReference>
<proteinExistence type="predicted"/>
<reference evidence="3 5" key="2">
    <citation type="submission" date="2020-01" db="EMBL/GenBank/DDBJ databases">
        <title>Genome sequence of a 1,3-propanediol producer, Clostridium butyricum S3.</title>
        <authorList>
            <person name="Zhou J."/>
        </authorList>
    </citation>
    <scope>NUCLEOTIDE SEQUENCE [LARGE SCALE GENOMIC DNA]</scope>
    <source>
        <strain evidence="3 5">S3</strain>
    </source>
</reference>
<dbReference type="Proteomes" id="UP000321089">
    <property type="component" value="Unassembled WGS sequence"/>
</dbReference>
<dbReference type="SMART" id="SM00849">
    <property type="entry name" value="Lactamase_B"/>
    <property type="match status" value="1"/>
</dbReference>
<dbReference type="Pfam" id="PF12706">
    <property type="entry name" value="Lactamase_B_2"/>
    <property type="match status" value="1"/>
</dbReference>
<dbReference type="PANTHER" id="PTHR47619:SF1">
    <property type="entry name" value="EXODEOXYRIBONUCLEASE WALJ"/>
    <property type="match status" value="1"/>
</dbReference>
<gene>
    <name evidence="2" type="ORF">CBU02nite_34340</name>
    <name evidence="3" type="ORF">GND98_015330</name>
</gene>
<sequence>MVFCSLYSGSSGNSMFITSDRAKILIDAGLPGKKIDEALKAIDEETKNIDGIFITHEHSDHIKGVGVISRKYDIPIYANADTWSAMEGSLGKIKEHNIKVIDKRSVTEIGDLNIKAFNIPHDASGPMGYTVSDGKKNISVATDFGTFTREIYDNVKDSEVILLESNHDVNMLKFGPYPYQLKRRILSEIGHLSNDDCGNAIVELVKCGNNKKIILGHLSNTNNQPDLAYATVLDVLNDNGIKNNEDIILTMANRHNPSSYIKI</sequence>
<organism evidence="2 4">
    <name type="scientific">Clostridium butyricum</name>
    <dbReference type="NCBI Taxonomy" id="1492"/>
    <lineage>
        <taxon>Bacteria</taxon>
        <taxon>Bacillati</taxon>
        <taxon>Bacillota</taxon>
        <taxon>Clostridia</taxon>
        <taxon>Eubacteriales</taxon>
        <taxon>Clostridiaceae</taxon>
        <taxon>Clostridium</taxon>
    </lineage>
</organism>
<protein>
    <submittedName>
        <fullName evidence="2">MBL fold metallo-hydrolase</fullName>
    </submittedName>
</protein>
<evidence type="ECO:0000313" key="5">
    <source>
        <dbReference type="Proteomes" id="UP000474042"/>
    </source>
</evidence>
<dbReference type="InterPro" id="IPR036866">
    <property type="entry name" value="RibonucZ/Hydroxyglut_hydro"/>
</dbReference>
<dbReference type="SUPFAM" id="SSF56281">
    <property type="entry name" value="Metallo-hydrolase/oxidoreductase"/>
    <property type="match status" value="1"/>
</dbReference>
<accession>A0A3R9DT38</accession>